<feature type="region of interest" description="Disordered" evidence="7">
    <location>
        <begin position="254"/>
        <end position="280"/>
    </location>
</feature>
<protein>
    <recommendedName>
        <fullName evidence="8">Xylanolytic transcriptional activator regulatory domain-containing protein</fullName>
    </recommendedName>
</protein>
<dbReference type="EMBL" id="AWTV01000009">
    <property type="protein sequence ID" value="KIH88550.1"/>
    <property type="molecule type" value="Genomic_DNA"/>
</dbReference>
<dbReference type="VEuPathDB" id="FungiDB:SPBR_06545"/>
<dbReference type="PANTHER" id="PTHR47171">
    <property type="entry name" value="FARA-RELATED"/>
    <property type="match status" value="1"/>
</dbReference>
<feature type="compositionally biased region" description="Low complexity" evidence="7">
    <location>
        <begin position="130"/>
        <end position="139"/>
    </location>
</feature>
<dbReference type="PANTHER" id="PTHR47171:SF3">
    <property type="entry name" value="FARA-RELATED"/>
    <property type="match status" value="1"/>
</dbReference>
<organism evidence="9 10">
    <name type="scientific">Sporothrix brasiliensis 5110</name>
    <dbReference type="NCBI Taxonomy" id="1398154"/>
    <lineage>
        <taxon>Eukaryota</taxon>
        <taxon>Fungi</taxon>
        <taxon>Dikarya</taxon>
        <taxon>Ascomycota</taxon>
        <taxon>Pezizomycotina</taxon>
        <taxon>Sordariomycetes</taxon>
        <taxon>Sordariomycetidae</taxon>
        <taxon>Ophiostomatales</taxon>
        <taxon>Ophiostomataceae</taxon>
        <taxon>Sporothrix</taxon>
    </lineage>
</organism>
<evidence type="ECO:0000313" key="10">
    <source>
        <dbReference type="Proteomes" id="UP000031575"/>
    </source>
</evidence>
<dbReference type="AlphaFoldDB" id="A0A0C2INI5"/>
<dbReference type="Pfam" id="PF04082">
    <property type="entry name" value="Fungal_trans"/>
    <property type="match status" value="1"/>
</dbReference>
<feature type="compositionally biased region" description="Acidic residues" evidence="7">
    <location>
        <begin position="74"/>
        <end position="86"/>
    </location>
</feature>
<evidence type="ECO:0000256" key="4">
    <source>
        <dbReference type="ARBA" id="ARBA00023125"/>
    </source>
</evidence>
<dbReference type="Proteomes" id="UP000031575">
    <property type="component" value="Unassembled WGS sequence"/>
</dbReference>
<dbReference type="HOGENOM" id="CLU_017784_0_0_1"/>
<evidence type="ECO:0000256" key="7">
    <source>
        <dbReference type="SAM" id="MobiDB-lite"/>
    </source>
</evidence>
<reference evidence="9 10" key="1">
    <citation type="journal article" date="2014" name="BMC Genomics">
        <title>Comparative genomics of the major fungal agents of human and animal Sporotrichosis: Sporothrix schenckii and Sporothrix brasiliensis.</title>
        <authorList>
            <person name="Teixeira M.M."/>
            <person name="de Almeida L.G."/>
            <person name="Kubitschek-Barreira P."/>
            <person name="Alves F.L."/>
            <person name="Kioshima E.S."/>
            <person name="Abadio A.K."/>
            <person name="Fernandes L."/>
            <person name="Derengowski L.S."/>
            <person name="Ferreira K.S."/>
            <person name="Souza R.C."/>
            <person name="Ruiz J.C."/>
            <person name="de Andrade N.C."/>
            <person name="Paes H.C."/>
            <person name="Nicola A.M."/>
            <person name="Albuquerque P."/>
            <person name="Gerber A.L."/>
            <person name="Martins V.P."/>
            <person name="Peconick L.D."/>
            <person name="Neto A.V."/>
            <person name="Chaucanez C.B."/>
            <person name="Silva P.A."/>
            <person name="Cunha O.L."/>
            <person name="de Oliveira F.F."/>
            <person name="dos Santos T.C."/>
            <person name="Barros A.L."/>
            <person name="Soares M.A."/>
            <person name="de Oliveira L.M."/>
            <person name="Marini M.M."/>
            <person name="Villalobos-Duno H."/>
            <person name="Cunha M.M."/>
            <person name="de Hoog S."/>
            <person name="da Silveira J.F."/>
            <person name="Henrissat B."/>
            <person name="Nino-Vega G.A."/>
            <person name="Cisalpino P.S."/>
            <person name="Mora-Montes H.M."/>
            <person name="Almeida S.R."/>
            <person name="Stajich J.E."/>
            <person name="Lopes-Bezerra L.M."/>
            <person name="Vasconcelos A.T."/>
            <person name="Felipe M.S."/>
        </authorList>
    </citation>
    <scope>NUCLEOTIDE SEQUENCE [LARGE SCALE GENOMIC DNA]</scope>
    <source>
        <strain evidence="9 10">5110</strain>
    </source>
</reference>
<dbReference type="SMART" id="SM00906">
    <property type="entry name" value="Fungal_trans"/>
    <property type="match status" value="1"/>
</dbReference>
<dbReference type="GeneID" id="63679722"/>
<dbReference type="InterPro" id="IPR036864">
    <property type="entry name" value="Zn2-C6_fun-type_DNA-bd_sf"/>
</dbReference>
<keyword evidence="6" id="KW-0539">Nucleus</keyword>
<keyword evidence="1" id="KW-0479">Metal-binding</keyword>
<keyword evidence="5" id="KW-0804">Transcription</keyword>
<evidence type="ECO:0000256" key="3">
    <source>
        <dbReference type="ARBA" id="ARBA00023015"/>
    </source>
</evidence>
<dbReference type="InterPro" id="IPR001138">
    <property type="entry name" value="Zn2Cys6_DnaBD"/>
</dbReference>
<feature type="region of interest" description="Disordered" evidence="7">
    <location>
        <begin position="54"/>
        <end position="101"/>
    </location>
</feature>
<evidence type="ECO:0000256" key="6">
    <source>
        <dbReference type="ARBA" id="ARBA00023242"/>
    </source>
</evidence>
<feature type="domain" description="Xylanolytic transcriptional activator regulatory" evidence="8">
    <location>
        <begin position="433"/>
        <end position="515"/>
    </location>
</feature>
<dbReference type="OrthoDB" id="5121955at2759"/>
<name>A0A0C2INI5_9PEZI</name>
<dbReference type="InterPro" id="IPR007219">
    <property type="entry name" value="XnlR_reg_dom"/>
</dbReference>
<comment type="caution">
    <text evidence="9">The sequence shown here is derived from an EMBL/GenBank/DDBJ whole genome shotgun (WGS) entry which is preliminary data.</text>
</comment>
<gene>
    <name evidence="9" type="ORF">SPBR_06545</name>
</gene>
<keyword evidence="10" id="KW-1185">Reference proteome</keyword>
<keyword evidence="3" id="KW-0805">Transcription regulation</keyword>
<feature type="region of interest" description="Disordered" evidence="7">
    <location>
        <begin position="115"/>
        <end position="149"/>
    </location>
</feature>
<dbReference type="GO" id="GO:0000981">
    <property type="term" value="F:DNA-binding transcription factor activity, RNA polymerase II-specific"/>
    <property type="evidence" value="ECO:0007669"/>
    <property type="project" value="InterPro"/>
</dbReference>
<keyword evidence="4" id="KW-0238">DNA-binding</keyword>
<accession>A0A0C2INI5</accession>
<dbReference type="CDD" id="cd12148">
    <property type="entry name" value="fungal_TF_MHR"/>
    <property type="match status" value="1"/>
</dbReference>
<evidence type="ECO:0000256" key="2">
    <source>
        <dbReference type="ARBA" id="ARBA00022833"/>
    </source>
</evidence>
<proteinExistence type="predicted"/>
<dbReference type="SUPFAM" id="SSF57701">
    <property type="entry name" value="Zn2/Cys6 DNA-binding domain"/>
    <property type="match status" value="1"/>
</dbReference>
<evidence type="ECO:0000256" key="1">
    <source>
        <dbReference type="ARBA" id="ARBA00022723"/>
    </source>
</evidence>
<dbReference type="GO" id="GO:0003677">
    <property type="term" value="F:DNA binding"/>
    <property type="evidence" value="ECO:0007669"/>
    <property type="project" value="UniProtKB-KW"/>
</dbReference>
<dbReference type="InterPro" id="IPR052073">
    <property type="entry name" value="Amide_Lactam_Regulators"/>
</dbReference>
<evidence type="ECO:0000313" key="9">
    <source>
        <dbReference type="EMBL" id="KIH88550.1"/>
    </source>
</evidence>
<keyword evidence="2" id="KW-0862">Zinc</keyword>
<dbReference type="GO" id="GO:0008270">
    <property type="term" value="F:zinc ion binding"/>
    <property type="evidence" value="ECO:0007669"/>
    <property type="project" value="InterPro"/>
</dbReference>
<feature type="compositionally biased region" description="Polar residues" evidence="7">
    <location>
        <begin position="255"/>
        <end position="266"/>
    </location>
</feature>
<dbReference type="GO" id="GO:0006351">
    <property type="term" value="P:DNA-templated transcription"/>
    <property type="evidence" value="ECO:0007669"/>
    <property type="project" value="InterPro"/>
</dbReference>
<evidence type="ECO:0000256" key="5">
    <source>
        <dbReference type="ARBA" id="ARBA00023163"/>
    </source>
</evidence>
<dbReference type="CDD" id="cd00067">
    <property type="entry name" value="GAL4"/>
    <property type="match status" value="1"/>
</dbReference>
<sequence>MTAGLPITTFDVNHIQVDPTTFNKKRKRTNTACVRCHERKIKCDAGRMHIDGRTRAGPIQATLDVVTNGNTRGDDEDDDGDEDDGVDGGIGGNSTTNPNSIFETTQPIFHAANSAHALPSPSRSLPPPSASASALLLPRQPSPAPRAPADVSVQRFEAYVEDNLGSYAPSFRASRGEDYVNVNPKTNNNTSASDDALAAAVLSSFTPSATTHDSHNNSDPFLGAGTSSVSNANANGGGSNYSVDSSAYADRNYRSGYNNNQHTPASYTAIGTGPATSAAGGDRIEVEMGTRATLDWEREVTDLDAADVDYLRAKGAFDLPPVDLQADLIDAFFSDVHPTSPVVNRWAFLADFRAGRRQSRLLLFAIFTAAARACRNPALLDARGTNHASAWRFYRATKALLDTGYERSRLVVVQALLMITWWWDKKDDGGRNMRSCAVDAINTAQSIGMHRWDQYPRQTDASVSKANAELGLWKRIWWSCVNRDVGVAVGHGLPCMISLDDSDVHPLTPHDFNEDPTGAAGGQWASYSEAEVLFMIEQTRVAEAMRHIHNQYFVQQKLQLRLTGSIAAREEQLGGSFPGRTNYHDGSTHSQGSHAGHGTAGSQSTSAPFSSVVGLRSDNYNDAGLRLCREWLANVPAAVQYDVDDVQGHRFWPAFLHILYYSNIMLRFREVSVTRPQTPRAVAEHQYGKARGIAAATMVSKIIRNMRAHGHLLRCTGQLTSSLFNCLLFFLIEGHLAGASNNTAMRDDARRKYTLCLNQLYEFSQLWISASLVHRLFEALQASLLQPVTAKATTATTNAAFDSGHELFPGFRTSSDITQSYMRQLVETEFYHADTLPNTEMVVGNATADSASLSAWTLPSPDGIWSGLDQPLFGGLPATLDVDTW</sequence>
<dbReference type="RefSeq" id="XP_040616560.1">
    <property type="nucleotide sequence ID" value="XM_040764801.1"/>
</dbReference>
<feature type="region of interest" description="Disordered" evidence="7">
    <location>
        <begin position="577"/>
        <end position="608"/>
    </location>
</feature>
<evidence type="ECO:0000259" key="8">
    <source>
        <dbReference type="SMART" id="SM00906"/>
    </source>
</evidence>